<organism evidence="6 7">
    <name type="scientific">Jatrophihabitans telluris</name>
    <dbReference type="NCBI Taxonomy" id="2038343"/>
    <lineage>
        <taxon>Bacteria</taxon>
        <taxon>Bacillati</taxon>
        <taxon>Actinomycetota</taxon>
        <taxon>Actinomycetes</taxon>
        <taxon>Jatrophihabitantales</taxon>
        <taxon>Jatrophihabitantaceae</taxon>
        <taxon>Jatrophihabitans</taxon>
    </lineage>
</organism>
<protein>
    <recommendedName>
        <fullName evidence="4 5">Flagellar hook-basal body complex protein FliE</fullName>
    </recommendedName>
</protein>
<dbReference type="PRINTS" id="PR01006">
    <property type="entry name" value="FLGHOOKFLIE"/>
</dbReference>
<dbReference type="PANTHER" id="PTHR34653:SF1">
    <property type="entry name" value="FLAGELLAR HOOK-BASAL BODY COMPLEX PROTEIN FLIE"/>
    <property type="match status" value="1"/>
</dbReference>
<keyword evidence="7" id="KW-1185">Reference proteome</keyword>
<evidence type="ECO:0000256" key="5">
    <source>
        <dbReference type="NCBIfam" id="TIGR00205"/>
    </source>
</evidence>
<evidence type="ECO:0000256" key="1">
    <source>
        <dbReference type="ARBA" id="ARBA00004117"/>
    </source>
</evidence>
<dbReference type="Proteomes" id="UP001056336">
    <property type="component" value="Chromosome"/>
</dbReference>
<gene>
    <name evidence="4 6" type="primary">fliE</name>
    <name evidence="6" type="ORF">M6D93_16830</name>
</gene>
<dbReference type="RefSeq" id="WP_249770976.1">
    <property type="nucleotide sequence ID" value="NZ_CP097332.1"/>
</dbReference>
<sequence length="113" mass="11033">MTIPAIDAISSSSGVSGLSGLSGLGATTDSSATGSASATSGSDFASMLSKGIGAVSDAQNKADTLAVQAATGDLTNIHDYTIAATQASLMTELASAIRTKGVDAFNQIMGMQA</sequence>
<evidence type="ECO:0000256" key="4">
    <source>
        <dbReference type="HAMAP-Rule" id="MF_00724"/>
    </source>
</evidence>
<dbReference type="EMBL" id="CP097332">
    <property type="protein sequence ID" value="UQX87950.1"/>
    <property type="molecule type" value="Genomic_DNA"/>
</dbReference>
<dbReference type="PANTHER" id="PTHR34653">
    <property type="match status" value="1"/>
</dbReference>
<reference evidence="6" key="2">
    <citation type="submission" date="2022-05" db="EMBL/GenBank/DDBJ databases">
        <authorList>
            <person name="Kim J.-S."/>
            <person name="Lee K."/>
            <person name="Suh M."/>
            <person name="Eom M."/>
            <person name="Kim J.-S."/>
            <person name="Kim D.-S."/>
            <person name="Ko S.-H."/>
            <person name="Shin Y."/>
            <person name="Lee J.-S."/>
        </authorList>
    </citation>
    <scope>NUCLEOTIDE SEQUENCE</scope>
    <source>
        <strain evidence="6">N237</strain>
    </source>
</reference>
<keyword evidence="3 4" id="KW-0975">Bacterial flagellum</keyword>
<keyword evidence="6" id="KW-0969">Cilium</keyword>
<comment type="subcellular location">
    <subcellularLocation>
        <location evidence="1 4">Bacterial flagellum basal body</location>
    </subcellularLocation>
</comment>
<evidence type="ECO:0000313" key="6">
    <source>
        <dbReference type="EMBL" id="UQX87950.1"/>
    </source>
</evidence>
<keyword evidence="6" id="KW-0966">Cell projection</keyword>
<reference evidence="6" key="1">
    <citation type="journal article" date="2018" name="Int. J. Syst. Evol. Microbiol.">
        <title>Jatrophihabitans telluris sp. nov., isolated from sediment soil of lava forest wetlands and the emended description of the genus Jatrophihabitans.</title>
        <authorList>
            <person name="Lee K.C."/>
            <person name="Suh M.K."/>
            <person name="Eom M.K."/>
            <person name="Kim K.K."/>
            <person name="Kim J.S."/>
            <person name="Kim D.S."/>
            <person name="Ko S.H."/>
            <person name="Shin Y.K."/>
            <person name="Lee J.S."/>
        </authorList>
    </citation>
    <scope>NUCLEOTIDE SEQUENCE</scope>
    <source>
        <strain evidence="6">N237</strain>
    </source>
</reference>
<evidence type="ECO:0000256" key="2">
    <source>
        <dbReference type="ARBA" id="ARBA00009272"/>
    </source>
</evidence>
<keyword evidence="6" id="KW-0282">Flagellum</keyword>
<dbReference type="InterPro" id="IPR001624">
    <property type="entry name" value="FliE"/>
</dbReference>
<accession>A0ABY4QWP1</accession>
<name>A0ABY4QWP1_9ACTN</name>
<comment type="similarity">
    <text evidence="2 4">Belongs to the FliE family.</text>
</comment>
<evidence type="ECO:0000256" key="3">
    <source>
        <dbReference type="ARBA" id="ARBA00023143"/>
    </source>
</evidence>
<evidence type="ECO:0000313" key="7">
    <source>
        <dbReference type="Proteomes" id="UP001056336"/>
    </source>
</evidence>
<proteinExistence type="inferred from homology"/>
<dbReference type="HAMAP" id="MF_00724">
    <property type="entry name" value="FliE"/>
    <property type="match status" value="1"/>
</dbReference>
<dbReference type="Pfam" id="PF02049">
    <property type="entry name" value="FliE"/>
    <property type="match status" value="1"/>
</dbReference>
<dbReference type="NCBIfam" id="TIGR00205">
    <property type="entry name" value="fliE"/>
    <property type="match status" value="1"/>
</dbReference>